<keyword evidence="12" id="KW-1185">Reference proteome</keyword>
<dbReference type="SUPFAM" id="SSF54001">
    <property type="entry name" value="Cysteine proteinases"/>
    <property type="match status" value="1"/>
</dbReference>
<feature type="site" description="Interacts with free ubiquitin" evidence="9">
    <location>
        <position position="242"/>
    </location>
</feature>
<dbReference type="PANTHER" id="PTHR12931:SF15">
    <property type="entry name" value="UBIQUITIN THIOESTERASE OTUBAIN-LIKE"/>
    <property type="match status" value="1"/>
</dbReference>
<dbReference type="InterPro" id="IPR016615">
    <property type="entry name" value="Otubain"/>
</dbReference>
<dbReference type="PANTHER" id="PTHR12931">
    <property type="entry name" value="UBIQUITIN THIOLESTERASE PROTEIN OTUB"/>
    <property type="match status" value="1"/>
</dbReference>
<feature type="site" description="Interacts with free ubiquitin" evidence="9">
    <location>
        <position position="275"/>
    </location>
</feature>
<feature type="active site" evidence="8">
    <location>
        <position position="93"/>
    </location>
</feature>
<proteinExistence type="inferred from homology"/>
<dbReference type="GO" id="GO:0071108">
    <property type="term" value="P:protein K48-linked deubiquitination"/>
    <property type="evidence" value="ECO:0007669"/>
    <property type="project" value="TreeGrafter"/>
</dbReference>
<dbReference type="EC" id="3.4.19.12" evidence="7"/>
<dbReference type="CDD" id="cd22763">
    <property type="entry name" value="OTUB1"/>
    <property type="match status" value="1"/>
</dbReference>
<dbReference type="Gene3D" id="1.20.1300.20">
    <property type="entry name" value="Peptidase C65 Otubain, subdomain 2"/>
    <property type="match status" value="1"/>
</dbReference>
<evidence type="ECO:0000313" key="11">
    <source>
        <dbReference type="EMBL" id="CAD7636712.1"/>
    </source>
</evidence>
<dbReference type="InterPro" id="IPR038765">
    <property type="entry name" value="Papain-like_cys_pep_sf"/>
</dbReference>
<evidence type="ECO:0000256" key="6">
    <source>
        <dbReference type="ARBA" id="ARBA00022807"/>
    </source>
</evidence>
<evidence type="ECO:0000256" key="5">
    <source>
        <dbReference type="ARBA" id="ARBA00022801"/>
    </source>
</evidence>
<dbReference type="InterPro" id="IPR042468">
    <property type="entry name" value="Peptidase_C65_otubain_sub1"/>
</dbReference>
<reference evidence="11" key="1">
    <citation type="submission" date="2020-11" db="EMBL/GenBank/DDBJ databases">
        <authorList>
            <person name="Tran Van P."/>
        </authorList>
    </citation>
    <scope>NUCLEOTIDE SEQUENCE</scope>
</reference>
<dbReference type="PROSITE" id="PS50802">
    <property type="entry name" value="OTU"/>
    <property type="match status" value="1"/>
</dbReference>
<dbReference type="InterPro" id="IPR042467">
    <property type="entry name" value="Peptidase_C65_otubain_sub2"/>
</dbReference>
<dbReference type="AlphaFoldDB" id="A0A7R9Q8U3"/>
<feature type="site" description="Interacts with free ubiquitin" evidence="9">
    <location>
        <position position="240"/>
    </location>
</feature>
<comment type="catalytic activity">
    <reaction evidence="1 7">
        <text>Thiol-dependent hydrolysis of ester, thioester, amide, peptide and isopeptide bonds formed by the C-terminal Gly of ubiquitin (a 76-residue protein attached to proteins as an intracellular targeting signal).</text>
        <dbReference type="EC" id="3.4.19.12"/>
    </reaction>
</comment>
<evidence type="ECO:0000256" key="3">
    <source>
        <dbReference type="ARBA" id="ARBA00022670"/>
    </source>
</evidence>
<dbReference type="EMBL" id="CAJPVJ010000018">
    <property type="protein sequence ID" value="CAG2158352.1"/>
    <property type="molecule type" value="Genomic_DNA"/>
</dbReference>
<keyword evidence="4 7" id="KW-0833">Ubl conjugation pathway</keyword>
<dbReference type="EMBL" id="OC914843">
    <property type="protein sequence ID" value="CAD7636712.1"/>
    <property type="molecule type" value="Genomic_DNA"/>
</dbReference>
<gene>
    <name evidence="11" type="ORF">ONB1V03_LOCUS372</name>
</gene>
<feature type="site" description="Interacts with free ubiquitin" evidence="9">
    <location>
        <position position="226"/>
    </location>
</feature>
<dbReference type="Proteomes" id="UP000728032">
    <property type="component" value="Unassembled WGS sequence"/>
</dbReference>
<dbReference type="Pfam" id="PF10275">
    <property type="entry name" value="Peptidase_C65"/>
    <property type="match status" value="1"/>
</dbReference>
<keyword evidence="5 7" id="KW-0378">Hydrolase</keyword>
<keyword evidence="3 7" id="KW-0645">Protease</keyword>
<dbReference type="GO" id="GO:0006508">
    <property type="term" value="P:proteolysis"/>
    <property type="evidence" value="ECO:0007669"/>
    <property type="project" value="UniProtKB-KW"/>
</dbReference>
<evidence type="ECO:0000256" key="9">
    <source>
        <dbReference type="PIRSR" id="PIRSR013503-2"/>
    </source>
</evidence>
<protein>
    <recommendedName>
        <fullName evidence="7">Ubiquitin thioesterase</fullName>
        <ecNumber evidence="7">3.4.19.12</ecNumber>
    </recommendedName>
</protein>
<accession>A0A7R9Q8U3</accession>
<evidence type="ECO:0000256" key="8">
    <source>
        <dbReference type="PIRSR" id="PIRSR013503-1"/>
    </source>
</evidence>
<evidence type="ECO:0000256" key="4">
    <source>
        <dbReference type="ARBA" id="ARBA00022786"/>
    </source>
</evidence>
<organism evidence="11">
    <name type="scientific">Oppiella nova</name>
    <dbReference type="NCBI Taxonomy" id="334625"/>
    <lineage>
        <taxon>Eukaryota</taxon>
        <taxon>Metazoa</taxon>
        <taxon>Ecdysozoa</taxon>
        <taxon>Arthropoda</taxon>
        <taxon>Chelicerata</taxon>
        <taxon>Arachnida</taxon>
        <taxon>Acari</taxon>
        <taxon>Acariformes</taxon>
        <taxon>Sarcoptiformes</taxon>
        <taxon>Oribatida</taxon>
        <taxon>Brachypylina</taxon>
        <taxon>Oppioidea</taxon>
        <taxon>Oppiidae</taxon>
        <taxon>Oppiella</taxon>
    </lineage>
</organism>
<sequence length="282" mass="32768">MTTVNMSEANDVSNNDNQVTCNMTAATEANNDELILAQEKQIEKEIADKTDLVGQRLEVSKLVNEYSADDHIYRHKIFDLQKSYAFIRKTRPDGNCFFRAFSFGYFEYLLRDRQELDRFWPIAQQSKDKLVEQGFPQFTIEDFHEVFMDILKKIREGIKVEELVELFNESGISDYLVVYVRLITSGHLQKESEFFSNFIEGHRTVSEFCKQEVEPMYKESDHIHIIALTAEFKVGVRIVYMDRGEGGKANTHDFGIEDGSPDVPKVFLLYRPGHYDVLYPVN</sequence>
<dbReference type="GO" id="GO:0004843">
    <property type="term" value="F:cysteine-type deubiquitinase activity"/>
    <property type="evidence" value="ECO:0007669"/>
    <property type="project" value="UniProtKB-UniRule"/>
</dbReference>
<name>A0A7R9Q8U3_9ACAR</name>
<feature type="active site" description="Nucleophile" evidence="8">
    <location>
        <position position="96"/>
    </location>
</feature>
<feature type="domain" description="OTU" evidence="10">
    <location>
        <begin position="85"/>
        <end position="281"/>
    </location>
</feature>
<dbReference type="InterPro" id="IPR003323">
    <property type="entry name" value="OTU_dom"/>
</dbReference>
<evidence type="ECO:0000259" key="10">
    <source>
        <dbReference type="PROSITE" id="PS50802"/>
    </source>
</evidence>
<feature type="site" description="Interacts with free ubiquitin" evidence="9">
    <location>
        <position position="270"/>
    </location>
</feature>
<evidence type="ECO:0000313" key="12">
    <source>
        <dbReference type="Proteomes" id="UP000728032"/>
    </source>
</evidence>
<dbReference type="FunFam" id="1.20.1300.20:FF:000001">
    <property type="entry name" value="Ubiquitin thioesterase OTUB1"/>
    <property type="match status" value="1"/>
</dbReference>
<keyword evidence="6 7" id="KW-0788">Thiol protease</keyword>
<comment type="similarity">
    <text evidence="2 7">Belongs to the peptidase C65 family.</text>
</comment>
<dbReference type="OrthoDB" id="18915at2759"/>
<dbReference type="GO" id="GO:0043130">
    <property type="term" value="F:ubiquitin binding"/>
    <property type="evidence" value="ECO:0007669"/>
    <property type="project" value="UniProtKB-UniRule"/>
</dbReference>
<evidence type="ECO:0000256" key="2">
    <source>
        <dbReference type="ARBA" id="ARBA00006579"/>
    </source>
</evidence>
<evidence type="ECO:0000256" key="7">
    <source>
        <dbReference type="PIRNR" id="PIRNR013503"/>
    </source>
</evidence>
<dbReference type="Gene3D" id="3.30.200.60">
    <property type="entry name" value="Peptidase C65 Otubain, subdomain 1"/>
    <property type="match status" value="1"/>
</dbReference>
<evidence type="ECO:0000256" key="1">
    <source>
        <dbReference type="ARBA" id="ARBA00000707"/>
    </source>
</evidence>
<dbReference type="GO" id="GO:0005634">
    <property type="term" value="C:nucleus"/>
    <property type="evidence" value="ECO:0007669"/>
    <property type="project" value="TreeGrafter"/>
</dbReference>
<dbReference type="PIRSF" id="PIRSF013503">
    <property type="entry name" value="Ubiquitin_thioesterase_Otubain"/>
    <property type="match status" value="1"/>
</dbReference>
<dbReference type="InterPro" id="IPR019400">
    <property type="entry name" value="Peptidase_C65_otubain"/>
</dbReference>
<feature type="active site" evidence="8">
    <location>
        <position position="274"/>
    </location>
</feature>